<reference evidence="3" key="2">
    <citation type="journal article" date="2016" name="Sci. Rep.">
        <title>Dictyocaulus viviparus genome, variome and transcriptome elucidate lungworm biology and support future intervention.</title>
        <authorList>
            <person name="McNulty S.N."/>
            <person name="Strube C."/>
            <person name="Rosa B.A."/>
            <person name="Martin J.C."/>
            <person name="Tyagi R."/>
            <person name="Choi Y.J."/>
            <person name="Wang Q."/>
            <person name="Hallsworth Pepin K."/>
            <person name="Zhang X."/>
            <person name="Ozersky P."/>
            <person name="Wilson R.K."/>
            <person name="Sternberg P.W."/>
            <person name="Gasser R.B."/>
            <person name="Mitreva M."/>
        </authorList>
    </citation>
    <scope>NUCLEOTIDE SEQUENCE [LARGE SCALE GENOMIC DNA]</scope>
    <source>
        <strain evidence="3">HannoverDv2000</strain>
    </source>
</reference>
<evidence type="ECO:0000256" key="1">
    <source>
        <dbReference type="SAM" id="MobiDB-lite"/>
    </source>
</evidence>
<gene>
    <name evidence="2" type="ORF">DICVIV_03680</name>
</gene>
<protein>
    <submittedName>
        <fullName evidence="2">Uncharacterized protein</fullName>
    </submittedName>
</protein>
<dbReference type="AlphaFoldDB" id="A0A0D8Y1Z4"/>
<keyword evidence="3" id="KW-1185">Reference proteome</keyword>
<dbReference type="Proteomes" id="UP000053766">
    <property type="component" value="Unassembled WGS sequence"/>
</dbReference>
<proteinExistence type="predicted"/>
<evidence type="ECO:0000313" key="2">
    <source>
        <dbReference type="EMBL" id="KJH50172.1"/>
    </source>
</evidence>
<reference evidence="2 3" key="1">
    <citation type="submission" date="2013-11" db="EMBL/GenBank/DDBJ databases">
        <title>Draft genome of the bovine lungworm Dictyocaulus viviparus.</title>
        <authorList>
            <person name="Mitreva M."/>
        </authorList>
    </citation>
    <scope>NUCLEOTIDE SEQUENCE [LARGE SCALE GENOMIC DNA]</scope>
    <source>
        <strain evidence="2 3">HannoverDv2000</strain>
    </source>
</reference>
<accession>A0A0D8Y1Z4</accession>
<organism evidence="2 3">
    <name type="scientific">Dictyocaulus viviparus</name>
    <name type="common">Bovine lungworm</name>
    <dbReference type="NCBI Taxonomy" id="29172"/>
    <lineage>
        <taxon>Eukaryota</taxon>
        <taxon>Metazoa</taxon>
        <taxon>Ecdysozoa</taxon>
        <taxon>Nematoda</taxon>
        <taxon>Chromadorea</taxon>
        <taxon>Rhabditida</taxon>
        <taxon>Rhabditina</taxon>
        <taxon>Rhabditomorpha</taxon>
        <taxon>Strongyloidea</taxon>
        <taxon>Metastrongylidae</taxon>
        <taxon>Dictyocaulus</taxon>
    </lineage>
</organism>
<name>A0A0D8Y1Z4_DICVI</name>
<dbReference type="STRING" id="29172.A0A0D8Y1Z4"/>
<feature type="region of interest" description="Disordered" evidence="1">
    <location>
        <begin position="1"/>
        <end position="28"/>
    </location>
</feature>
<dbReference type="OrthoDB" id="6162476at2759"/>
<evidence type="ECO:0000313" key="3">
    <source>
        <dbReference type="Proteomes" id="UP000053766"/>
    </source>
</evidence>
<sequence>MADQIKLRRRQKREKTISIEGANSSSNSTPVCLKCTQQAIGYQHLMSVLDPSNTSETVFNLSAILQACPHKTTSQNFIDCSNNLLSSSLSSFIMSYHSPIVSDVRHDSD</sequence>
<dbReference type="EMBL" id="KN716213">
    <property type="protein sequence ID" value="KJH50172.1"/>
    <property type="molecule type" value="Genomic_DNA"/>
</dbReference>